<evidence type="ECO:0000256" key="3">
    <source>
        <dbReference type="ARBA" id="ARBA00022989"/>
    </source>
</evidence>
<feature type="region of interest" description="Disordered" evidence="7">
    <location>
        <begin position="1113"/>
        <end position="1155"/>
    </location>
</feature>
<dbReference type="InterPro" id="IPR045119">
    <property type="entry name" value="SUN1-5"/>
</dbReference>
<evidence type="ECO:0000313" key="10">
    <source>
        <dbReference type="Proteomes" id="UP001215151"/>
    </source>
</evidence>
<feature type="region of interest" description="Disordered" evidence="7">
    <location>
        <begin position="199"/>
        <end position="289"/>
    </location>
</feature>
<dbReference type="SUPFAM" id="SSF50978">
    <property type="entry name" value="WD40 repeat-like"/>
    <property type="match status" value="1"/>
</dbReference>
<dbReference type="PROSITE" id="PS51469">
    <property type="entry name" value="SUN"/>
    <property type="match status" value="1"/>
</dbReference>
<keyword evidence="4" id="KW-0472">Membrane</keyword>
<proteinExistence type="predicted"/>
<dbReference type="SMART" id="SM00320">
    <property type="entry name" value="WD40"/>
    <property type="match status" value="5"/>
</dbReference>
<keyword evidence="6" id="KW-0175">Coiled coil</keyword>
<comment type="caution">
    <text evidence="9">The sequence shown here is derived from an EMBL/GenBank/DDBJ whole genome shotgun (WGS) entry which is preliminary data.</text>
</comment>
<dbReference type="InterPro" id="IPR015943">
    <property type="entry name" value="WD40/YVTN_repeat-like_dom_sf"/>
</dbReference>
<keyword evidence="2" id="KW-0812">Transmembrane</keyword>
<evidence type="ECO:0000313" key="9">
    <source>
        <dbReference type="EMBL" id="KAJ8457670.1"/>
    </source>
</evidence>
<dbReference type="InterPro" id="IPR036322">
    <property type="entry name" value="WD40_repeat_dom_sf"/>
</dbReference>
<feature type="domain" description="SUN" evidence="8">
    <location>
        <begin position="1389"/>
        <end position="1628"/>
    </location>
</feature>
<feature type="repeat" description="WD" evidence="5">
    <location>
        <begin position="686"/>
        <end position="727"/>
    </location>
</feature>
<dbReference type="InterPro" id="IPR012919">
    <property type="entry name" value="SUN_dom"/>
</dbReference>
<dbReference type="PROSITE" id="PS50294">
    <property type="entry name" value="WD_REPEATS_REGION"/>
    <property type="match status" value="1"/>
</dbReference>
<evidence type="ECO:0000259" key="8">
    <source>
        <dbReference type="PROSITE" id="PS51469"/>
    </source>
</evidence>
<dbReference type="CDD" id="cd22249">
    <property type="entry name" value="UDM1_RNF168_RNF169-like"/>
    <property type="match status" value="1"/>
</dbReference>
<comment type="subcellular location">
    <subcellularLocation>
        <location evidence="1">Membrane</location>
    </subcellularLocation>
</comment>
<dbReference type="Pfam" id="PF00400">
    <property type="entry name" value="WD40"/>
    <property type="match status" value="1"/>
</dbReference>
<evidence type="ECO:0000256" key="6">
    <source>
        <dbReference type="SAM" id="Coils"/>
    </source>
</evidence>
<organism evidence="9 10">
    <name type="scientific">Trametes cubensis</name>
    <dbReference type="NCBI Taxonomy" id="1111947"/>
    <lineage>
        <taxon>Eukaryota</taxon>
        <taxon>Fungi</taxon>
        <taxon>Dikarya</taxon>
        <taxon>Basidiomycota</taxon>
        <taxon>Agaricomycotina</taxon>
        <taxon>Agaricomycetes</taxon>
        <taxon>Polyporales</taxon>
        <taxon>Polyporaceae</taxon>
        <taxon>Trametes</taxon>
    </lineage>
</organism>
<keyword evidence="3" id="KW-1133">Transmembrane helix</keyword>
<protein>
    <recommendedName>
        <fullName evidence="8">SUN domain-containing protein</fullName>
    </recommendedName>
</protein>
<name>A0AAD7X450_9APHY</name>
<feature type="coiled-coil region" evidence="6">
    <location>
        <begin position="387"/>
        <end position="468"/>
    </location>
</feature>
<keyword evidence="10" id="KW-1185">Reference proteome</keyword>
<feature type="compositionally biased region" description="Basic and acidic residues" evidence="7">
    <location>
        <begin position="204"/>
        <end position="289"/>
    </location>
</feature>
<feature type="compositionally biased region" description="Low complexity" evidence="7">
    <location>
        <begin position="167"/>
        <end position="178"/>
    </location>
</feature>
<dbReference type="PROSITE" id="PS50082">
    <property type="entry name" value="WD_REPEATS_2"/>
    <property type="match status" value="1"/>
</dbReference>
<dbReference type="InterPro" id="IPR001680">
    <property type="entry name" value="WD40_rpt"/>
</dbReference>
<dbReference type="PANTHER" id="PTHR12911:SF8">
    <property type="entry name" value="KLAROID PROTEIN-RELATED"/>
    <property type="match status" value="1"/>
</dbReference>
<evidence type="ECO:0000256" key="5">
    <source>
        <dbReference type="PROSITE-ProRule" id="PRU00221"/>
    </source>
</evidence>
<sequence length="1636" mass="184808">MLAALAFASLSSPLRPVARPVRVVSGVSPHTCLCLTKDDGRTSNSASAARVARMPPATGYPSPEESKMRYFPPPPRRRIPPPVPTGLEPYLDFDDAVQPLVDTLKAQGPLNHADHLLLYRLASLRKAGTKHQKFHAEEAQAESAAMQDVGNEDNTKPPATNSSPMMSRSVQSVQARQQKTVQAAERAVLKRWEAICHATSQQDEQQRNAERQLCRRQDRQHKEGVKRQPLPTREHQEVDEQERSEPEAGPRAEQARQEREKRERQDQVRRERREVEEEVRRAQERMDRVAKARWEQEVRACAARKERERQMREAHVQREREAEEQRAWEALLRRLDEDRAHREQEELDRRQQEELARRQEEFARWQQAQFARQQQEEYARLQAEHCRQQQEELARQQQEAFARQQQEELARQQAEYVRQQQEYARQQQAEYARQQQEHFNRWQQEQFARWQQEQFARHQADYARLQEEEFAHRQEEEFARQKQEEYSRWREEEYARQQQEEFARQHAEYARRQEEEYARRQEEFLRQQQQAPPQQPHDNEPVQKMLELYELKWIELKTNQTLSGIVGYHEFPFPVLSDVLSDPPEITLEHVREFVFHPLRHNTTGKTRKEVLKTELLRWHPDKFDALIRPKVREEDWPRTKETAGVVARSAAGYVVLNCVATPPNAHVPGGSAAMVLRYLEAMRLTRGHSSGVSALAFSPGGTYLASAGLDGKACIWNPSDGRLLHVFSNAVPILTLTWDSPGEDTVICGLQDGTIVSLAIDEDHLSVTGFWAHSYPVECLATSNGLLASGAHEEVRVWKRMDAAWVKESELQGPPKTSVNRLLQVVVTSLHWLPADSQDHALLVVTYLNHGVHIFDSSSWAQTNSIPIPGQIADASISRDAKHIAISNVISGFDVYSIDSGQDVCSFGHTVGEHRKIPVLFIHDGRALVGGNVQGDVHLWDVQSGRKLHSLLHQNDDQILALAAHYDPALDTFLIATGVLAGSSESIIHVWETEELGRAENEGGVIDRNARMPTNFLLRTTVTSAAMSESLRDPILGGILVSWLFLLWRRLWRRSPPADRTFYTFSAKAPIRHGKTTFLEFSSPSPPHLREAVPPTLLQVLNTYNVVEAQKGSTENHGGHSGGEESDIEPPDRKPITTPLKVEQSQSQRPHARGPVLRIEPILRCTPISAPSATPAINRITCSASKASMANASSGSRESATVALDLPYIKRETKPYTAFFCSTGVRPISFPPILRNQDDVRVGDIFCHKTVDQCQLWLWSSEGGSCNWREAHVGDERHDGRRLSITKKCRNPSWVGHEWCGKRLSAHAGPKKVHFEANEASFSEHAPLRVTPQGHRVKSRLLNERTQSSTLANLLVMLPALALTIVLAYSELPPLGLPNLSNTFAGIRQRVLSGLQGPDIPPCPSHIPACPSPPERFCEDIAIRMRWGSSLRPDYALSANGGKIVLTLTSSLDRTRRRTTTASLGPEAVISEDSSVGNCWSMGVSGQIGLSTPTVIYPTHVTVEHIPRQIAVDIGRAPRHMILWGVIDGLSNVHKHRWLVDEMKAEPSSDSPFRGHHSPPLTANHAFVALATFEYDISSPLPVQTFAVYDGIVASRMDFGVFVLEIADNWGGADTCLYRVQIHGEPALVVEAVAR</sequence>
<evidence type="ECO:0000256" key="1">
    <source>
        <dbReference type="ARBA" id="ARBA00004370"/>
    </source>
</evidence>
<gene>
    <name evidence="9" type="ORF">ONZ51_g11387</name>
</gene>
<dbReference type="GO" id="GO:0043495">
    <property type="term" value="F:protein-membrane adaptor activity"/>
    <property type="evidence" value="ECO:0007669"/>
    <property type="project" value="TreeGrafter"/>
</dbReference>
<dbReference type="EMBL" id="JAPEVG010000536">
    <property type="protein sequence ID" value="KAJ8457670.1"/>
    <property type="molecule type" value="Genomic_DNA"/>
</dbReference>
<dbReference type="GO" id="GO:0034993">
    <property type="term" value="C:meiotic nuclear membrane microtubule tethering complex"/>
    <property type="evidence" value="ECO:0007669"/>
    <property type="project" value="TreeGrafter"/>
</dbReference>
<evidence type="ECO:0000256" key="2">
    <source>
        <dbReference type="ARBA" id="ARBA00022692"/>
    </source>
</evidence>
<feature type="region of interest" description="Disordered" evidence="7">
    <location>
        <begin position="132"/>
        <end position="178"/>
    </location>
</feature>
<dbReference type="Pfam" id="PF07738">
    <property type="entry name" value="Sad1_UNC"/>
    <property type="match status" value="1"/>
</dbReference>
<keyword evidence="5" id="KW-0853">WD repeat</keyword>
<feature type="region of interest" description="Disordered" evidence="7">
    <location>
        <begin position="520"/>
        <end position="541"/>
    </location>
</feature>
<evidence type="ECO:0000256" key="4">
    <source>
        <dbReference type="ARBA" id="ARBA00023136"/>
    </source>
</evidence>
<feature type="region of interest" description="Disordered" evidence="7">
    <location>
        <begin position="44"/>
        <end position="76"/>
    </location>
</feature>
<accession>A0AAD7X450</accession>
<dbReference type="Gene3D" id="2.60.120.260">
    <property type="entry name" value="Galactose-binding domain-like"/>
    <property type="match status" value="1"/>
</dbReference>
<dbReference type="PANTHER" id="PTHR12911">
    <property type="entry name" value="SAD1/UNC-84-LIKE PROTEIN-RELATED"/>
    <property type="match status" value="1"/>
</dbReference>
<reference evidence="9" key="1">
    <citation type="submission" date="2022-11" db="EMBL/GenBank/DDBJ databases">
        <title>Genome Sequence of Cubamyces cubensis.</title>
        <authorList>
            <person name="Buettner E."/>
        </authorList>
    </citation>
    <scope>NUCLEOTIDE SEQUENCE</scope>
    <source>
        <strain evidence="9">MPL-01</strain>
    </source>
</reference>
<dbReference type="Proteomes" id="UP001215151">
    <property type="component" value="Unassembled WGS sequence"/>
</dbReference>
<dbReference type="Gene3D" id="2.130.10.10">
    <property type="entry name" value="YVTN repeat-like/Quinoprotein amine dehydrogenase"/>
    <property type="match status" value="2"/>
</dbReference>
<evidence type="ECO:0000256" key="7">
    <source>
        <dbReference type="SAM" id="MobiDB-lite"/>
    </source>
</evidence>
<feature type="compositionally biased region" description="Polar residues" evidence="7">
    <location>
        <begin position="157"/>
        <end position="166"/>
    </location>
</feature>